<feature type="region of interest" description="Disordered" evidence="1">
    <location>
        <begin position="1"/>
        <end position="80"/>
    </location>
</feature>
<evidence type="ECO:0008006" key="4">
    <source>
        <dbReference type="Google" id="ProtNLM"/>
    </source>
</evidence>
<dbReference type="Gene3D" id="1.20.5.170">
    <property type="match status" value="1"/>
</dbReference>
<dbReference type="EMBL" id="JAAMPI010000405">
    <property type="protein sequence ID" value="KAF4631835.1"/>
    <property type="molecule type" value="Genomic_DNA"/>
</dbReference>
<evidence type="ECO:0000313" key="2">
    <source>
        <dbReference type="EMBL" id="KAF4631835.1"/>
    </source>
</evidence>
<dbReference type="Pfam" id="PF11905">
    <property type="entry name" value="DUF3425"/>
    <property type="match status" value="1"/>
</dbReference>
<protein>
    <recommendedName>
        <fullName evidence="4">BZIP domain-containing protein</fullName>
    </recommendedName>
</protein>
<evidence type="ECO:0000256" key="1">
    <source>
        <dbReference type="SAM" id="MobiDB-lite"/>
    </source>
</evidence>
<dbReference type="PANTHER" id="PTHR37012:SF2">
    <property type="entry name" value="BZIP DOMAIN-CONTAINING PROTEIN-RELATED"/>
    <property type="match status" value="1"/>
</dbReference>
<dbReference type="GO" id="GO:0003700">
    <property type="term" value="F:DNA-binding transcription factor activity"/>
    <property type="evidence" value="ECO:0007669"/>
    <property type="project" value="InterPro"/>
</dbReference>
<reference evidence="2 3" key="1">
    <citation type="submission" date="2020-03" db="EMBL/GenBank/DDBJ databases">
        <title>Draft Genome Sequence of Cudoniella acicularis.</title>
        <authorList>
            <person name="Buettner E."/>
            <person name="Kellner H."/>
        </authorList>
    </citation>
    <scope>NUCLEOTIDE SEQUENCE [LARGE SCALE GENOMIC DNA]</scope>
    <source>
        <strain evidence="2 3">DSM 108380</strain>
    </source>
</reference>
<comment type="caution">
    <text evidence="2">The sequence shown here is derived from an EMBL/GenBank/DDBJ whole genome shotgun (WGS) entry which is preliminary data.</text>
</comment>
<keyword evidence="3" id="KW-1185">Reference proteome</keyword>
<proteinExistence type="predicted"/>
<feature type="compositionally biased region" description="Basic and acidic residues" evidence="1">
    <location>
        <begin position="41"/>
        <end position="73"/>
    </location>
</feature>
<organism evidence="2 3">
    <name type="scientific">Cudoniella acicularis</name>
    <dbReference type="NCBI Taxonomy" id="354080"/>
    <lineage>
        <taxon>Eukaryota</taxon>
        <taxon>Fungi</taxon>
        <taxon>Dikarya</taxon>
        <taxon>Ascomycota</taxon>
        <taxon>Pezizomycotina</taxon>
        <taxon>Leotiomycetes</taxon>
        <taxon>Helotiales</taxon>
        <taxon>Tricladiaceae</taxon>
        <taxon>Cudoniella</taxon>
    </lineage>
</organism>
<dbReference type="InterPro" id="IPR021833">
    <property type="entry name" value="DUF3425"/>
</dbReference>
<gene>
    <name evidence="2" type="ORF">G7Y89_g6288</name>
</gene>
<dbReference type="SUPFAM" id="SSF57959">
    <property type="entry name" value="Leucine zipper domain"/>
    <property type="match status" value="1"/>
</dbReference>
<feature type="compositionally biased region" description="Basic residues" evidence="1">
    <location>
        <begin position="20"/>
        <end position="29"/>
    </location>
</feature>
<feature type="compositionally biased region" description="Polar residues" evidence="1">
    <location>
        <begin position="1"/>
        <end position="10"/>
    </location>
</feature>
<dbReference type="CDD" id="cd14688">
    <property type="entry name" value="bZIP_YAP"/>
    <property type="match status" value="1"/>
</dbReference>
<name>A0A8H4RKT7_9HELO</name>
<dbReference type="Proteomes" id="UP000566819">
    <property type="component" value="Unassembled WGS sequence"/>
</dbReference>
<evidence type="ECO:0000313" key="3">
    <source>
        <dbReference type="Proteomes" id="UP000566819"/>
    </source>
</evidence>
<dbReference type="AlphaFoldDB" id="A0A8H4RKT7"/>
<sequence>MSSARSSTSPAAVEEEPRKKGSRGGKRSVTHLSKAQLARKRANDREAQRNIRQRTKEHIENLEKKVKELEENNRSSSMERVLKRNKELEAEVENLRAQVAAHSAPEIAHSVSPEIPEELLLPQKVPLEWIPEPQLQASSQWPGSVPSHIPSLEAHEISVTTSAYTSNPASVFPPTTASMRYEDDADSKNIFTPTVTQVTPVWEDPMVFGNTSQAVTQPTPAWAPFHPAFNQPSRFADLQQSGLTDLINQPPYTTTTCWQQQPSIYAWQISTKLKAPVTFVDQLMFSVIHSQRHLALHGEGEDVIGPSFPSVHLLFNQPGPAKPPSSLTEVMARYSAVLSSRGFNLIPEKLASFMCMYRFVQWQISPTYQTYQKLHDWQAPRPCQLIIPHPAWMDLPPWGKFREKVIENQDRYDNVEFQNDYASNLSVNFPHDPMKALTFEDGQIMVSPLMQTHLSDISNMSMKKPFAEKYPEFRDVCRFEEI</sequence>
<dbReference type="InterPro" id="IPR046347">
    <property type="entry name" value="bZIP_sf"/>
</dbReference>
<accession>A0A8H4RKT7</accession>
<dbReference type="OrthoDB" id="3535998at2759"/>
<dbReference type="PANTHER" id="PTHR37012">
    <property type="entry name" value="B-ZIP TRANSCRIPTION FACTOR (EUROFUNG)-RELATED"/>
    <property type="match status" value="1"/>
</dbReference>